<keyword evidence="6" id="KW-0007">Acetylation</keyword>
<feature type="binding site" evidence="6">
    <location>
        <position position="65"/>
    </location>
    <ligand>
        <name>substrate</name>
    </ligand>
</feature>
<dbReference type="NCBIfam" id="TIGR03814">
    <property type="entry name" value="Gln_ase"/>
    <property type="match status" value="1"/>
</dbReference>
<comment type="subunit">
    <text evidence="2 6">Homotetramer.</text>
</comment>
<dbReference type="RefSeq" id="WP_262309626.1">
    <property type="nucleotide sequence ID" value="NZ_CP106679.1"/>
</dbReference>
<proteinExistence type="inferred from homology"/>
<dbReference type="SUPFAM" id="SSF56601">
    <property type="entry name" value="beta-lactamase/transpeptidase-like"/>
    <property type="match status" value="1"/>
</dbReference>
<protein>
    <recommendedName>
        <fullName evidence="3 6">Glutaminase</fullName>
        <ecNumber evidence="3 6">3.5.1.2</ecNumber>
    </recommendedName>
</protein>
<evidence type="ECO:0000256" key="2">
    <source>
        <dbReference type="ARBA" id="ARBA00011881"/>
    </source>
</evidence>
<feature type="binding site" evidence="6">
    <location>
        <position position="166"/>
    </location>
    <ligand>
        <name>substrate</name>
    </ligand>
</feature>
<evidence type="ECO:0000313" key="7">
    <source>
        <dbReference type="EMBL" id="UXP32190.1"/>
    </source>
</evidence>
<dbReference type="InterPro" id="IPR015868">
    <property type="entry name" value="Glutaminase"/>
</dbReference>
<feature type="binding site" evidence="6">
    <location>
        <position position="115"/>
    </location>
    <ligand>
        <name>substrate</name>
    </ligand>
</feature>
<dbReference type="GO" id="GO:0004359">
    <property type="term" value="F:glutaminase activity"/>
    <property type="evidence" value="ECO:0007669"/>
    <property type="project" value="UniProtKB-EC"/>
</dbReference>
<organism evidence="7 8">
    <name type="scientific">Reichenbachiella agarivorans</name>
    <dbReference type="NCBI Taxonomy" id="2979464"/>
    <lineage>
        <taxon>Bacteria</taxon>
        <taxon>Pseudomonadati</taxon>
        <taxon>Bacteroidota</taxon>
        <taxon>Cytophagia</taxon>
        <taxon>Cytophagales</taxon>
        <taxon>Reichenbachiellaceae</taxon>
        <taxon>Reichenbachiella</taxon>
    </lineage>
</organism>
<comment type="catalytic activity">
    <reaction evidence="5 6">
        <text>L-glutamine + H2O = L-glutamate + NH4(+)</text>
        <dbReference type="Rhea" id="RHEA:15889"/>
        <dbReference type="ChEBI" id="CHEBI:15377"/>
        <dbReference type="ChEBI" id="CHEBI:28938"/>
        <dbReference type="ChEBI" id="CHEBI:29985"/>
        <dbReference type="ChEBI" id="CHEBI:58359"/>
        <dbReference type="EC" id="3.5.1.2"/>
    </reaction>
</comment>
<feature type="binding site" evidence="6">
    <location>
        <position position="260"/>
    </location>
    <ligand>
        <name>substrate</name>
    </ligand>
</feature>
<dbReference type="PANTHER" id="PTHR12544:SF29">
    <property type="entry name" value="GLUTAMINASE"/>
    <property type="match status" value="1"/>
</dbReference>
<dbReference type="InterPro" id="IPR012338">
    <property type="entry name" value="Beta-lactam/transpept-like"/>
</dbReference>
<keyword evidence="4 6" id="KW-0378">Hydrolase</keyword>
<dbReference type="EMBL" id="CP106679">
    <property type="protein sequence ID" value="UXP32190.1"/>
    <property type="molecule type" value="Genomic_DNA"/>
</dbReference>
<comment type="similarity">
    <text evidence="1 6">Belongs to the glutaminase family.</text>
</comment>
<evidence type="ECO:0000313" key="8">
    <source>
        <dbReference type="Proteomes" id="UP001065174"/>
    </source>
</evidence>
<gene>
    <name evidence="6" type="primary">glsA</name>
    <name evidence="7" type="ORF">N6H18_17765</name>
</gene>
<dbReference type="EC" id="3.5.1.2" evidence="3 6"/>
<name>A0ABY6CVB4_9BACT</name>
<dbReference type="Proteomes" id="UP001065174">
    <property type="component" value="Chromosome"/>
</dbReference>
<dbReference type="NCBIfam" id="NF002133">
    <property type="entry name" value="PRK00971.1-2"/>
    <property type="match status" value="1"/>
</dbReference>
<accession>A0ABY6CVB4</accession>
<keyword evidence="8" id="KW-1185">Reference proteome</keyword>
<evidence type="ECO:0000256" key="4">
    <source>
        <dbReference type="ARBA" id="ARBA00022801"/>
    </source>
</evidence>
<dbReference type="NCBIfam" id="NF002132">
    <property type="entry name" value="PRK00971.1-1"/>
    <property type="match status" value="1"/>
</dbReference>
<evidence type="ECO:0000256" key="6">
    <source>
        <dbReference type="HAMAP-Rule" id="MF_00313"/>
    </source>
</evidence>
<feature type="binding site" evidence="6">
    <location>
        <position position="159"/>
    </location>
    <ligand>
        <name>substrate</name>
    </ligand>
</feature>
<feature type="binding site" evidence="6">
    <location>
        <position position="190"/>
    </location>
    <ligand>
        <name>substrate</name>
    </ligand>
</feature>
<dbReference type="Pfam" id="PF04960">
    <property type="entry name" value="Glutaminase"/>
    <property type="match status" value="1"/>
</dbReference>
<dbReference type="PANTHER" id="PTHR12544">
    <property type="entry name" value="GLUTAMINASE"/>
    <property type="match status" value="1"/>
</dbReference>
<evidence type="ECO:0000256" key="5">
    <source>
        <dbReference type="ARBA" id="ARBA00049534"/>
    </source>
</evidence>
<reference evidence="7" key="1">
    <citation type="submission" date="2022-09" db="EMBL/GenBank/DDBJ databases">
        <title>Comparative genomics and taxonomic characterization of three novel marine species of genus Reichenbachiella exhibiting antioxidant and polysaccharide degradation activities.</title>
        <authorList>
            <person name="Muhammad N."/>
            <person name="Lee Y.-J."/>
            <person name="Ko J."/>
            <person name="Kim S.-G."/>
        </authorList>
    </citation>
    <scope>NUCLEOTIDE SEQUENCE</scope>
    <source>
        <strain evidence="7">BKB1-1</strain>
    </source>
</reference>
<evidence type="ECO:0000256" key="3">
    <source>
        <dbReference type="ARBA" id="ARBA00012918"/>
    </source>
</evidence>
<dbReference type="Gene3D" id="3.40.710.10">
    <property type="entry name" value="DD-peptidase/beta-lactamase superfamily"/>
    <property type="match status" value="1"/>
</dbReference>
<feature type="binding site" evidence="6">
    <location>
        <position position="242"/>
    </location>
    <ligand>
        <name>substrate</name>
    </ligand>
</feature>
<sequence>MNTNYSAIIEEIVADLKDFDNQGKLPSYIPELAKVNRDKFAICLTTISGQTFKYGDSEEKISIQSISKVLTLSMAISLIGAEIWKRVGVEPSGNPFNSIIQLEYENGIPRNPFINAGAIVVSDILVSKLKNPKQEFLNFVRGLCGKSDIFYNEQVASSEKSVGYMNSSLAYMMKAKGNLENEVEEVLDFYYAQCSLELTCTELSQAFLNFTETGQPFGHGDFVLSESAARRMNALMLTCGFYDESGDFAFEVGLPGKSGVGGAIVALNPQLYCVSVWSPPLNKKGNSSKGMKALELLTTKLGDSIF</sequence>
<dbReference type="HAMAP" id="MF_00313">
    <property type="entry name" value="Glutaminase"/>
    <property type="match status" value="1"/>
</dbReference>
<evidence type="ECO:0000256" key="1">
    <source>
        <dbReference type="ARBA" id="ARBA00011076"/>
    </source>
</evidence>